<evidence type="ECO:0000259" key="4">
    <source>
        <dbReference type="PROSITE" id="PS50090"/>
    </source>
</evidence>
<proteinExistence type="predicted"/>
<dbReference type="InterPro" id="IPR050560">
    <property type="entry name" value="MYB_TF"/>
</dbReference>
<dbReference type="EMBL" id="AP014959">
    <property type="protein sequence ID" value="BAS83149.1"/>
    <property type="molecule type" value="Genomic_DNA"/>
</dbReference>
<dbReference type="Gramene" id="Os03t0236300-00">
    <property type="protein sequence ID" value="Os03t0236300-00"/>
    <property type="gene ID" value="Os03g0236300"/>
</dbReference>
<protein>
    <submittedName>
        <fullName evidence="6">Os03g0236300 protein</fullName>
    </submittedName>
</protein>
<evidence type="ECO:0000256" key="3">
    <source>
        <dbReference type="SAM" id="MobiDB-lite"/>
    </source>
</evidence>
<feature type="compositionally biased region" description="Gly residues" evidence="3">
    <location>
        <begin position="1"/>
        <end position="19"/>
    </location>
</feature>
<feature type="compositionally biased region" description="Polar residues" evidence="3">
    <location>
        <begin position="338"/>
        <end position="349"/>
    </location>
</feature>
<dbReference type="Gene3D" id="1.10.10.60">
    <property type="entry name" value="Homeodomain-like"/>
    <property type="match status" value="2"/>
</dbReference>
<gene>
    <name evidence="6" type="ordered locus">Os03g0236300</name>
    <name evidence="6" type="ORF">OSNPB_030236300</name>
</gene>
<dbReference type="Proteomes" id="UP000059680">
    <property type="component" value="Chromosome 3"/>
</dbReference>
<dbReference type="STRING" id="39947.A0A0P0VV85"/>
<feature type="region of interest" description="Disordered" evidence="3">
    <location>
        <begin position="320"/>
        <end position="349"/>
    </location>
</feature>
<dbReference type="Pfam" id="PF00249">
    <property type="entry name" value="Myb_DNA-binding"/>
    <property type="match status" value="2"/>
</dbReference>
<evidence type="ECO:0000313" key="7">
    <source>
        <dbReference type="Proteomes" id="UP000059680"/>
    </source>
</evidence>
<feature type="domain" description="Myb-like" evidence="4">
    <location>
        <begin position="21"/>
        <end position="72"/>
    </location>
</feature>
<evidence type="ECO:0000256" key="2">
    <source>
        <dbReference type="ARBA" id="ARBA00023125"/>
    </source>
</evidence>
<keyword evidence="1" id="KW-0677">Repeat</keyword>
<keyword evidence="2" id="KW-0238">DNA-binding</keyword>
<dbReference type="PANTHER" id="PTHR45614:SF249">
    <property type="entry name" value="OS03G0236300 PROTEIN"/>
    <property type="match status" value="1"/>
</dbReference>
<feature type="domain" description="Myb-like" evidence="4">
    <location>
        <begin position="81"/>
        <end position="124"/>
    </location>
</feature>
<dbReference type="InterPro" id="IPR009057">
    <property type="entry name" value="Homeodomain-like_sf"/>
</dbReference>
<dbReference type="InterPro" id="IPR017930">
    <property type="entry name" value="Myb_dom"/>
</dbReference>
<dbReference type="SMR" id="A0A0P0VV85"/>
<dbReference type="GO" id="GO:0000981">
    <property type="term" value="F:DNA-binding transcription factor activity, RNA polymerase II-specific"/>
    <property type="evidence" value="ECO:0000318"/>
    <property type="project" value="GO_Central"/>
</dbReference>
<reference evidence="7" key="1">
    <citation type="journal article" date="2005" name="Nature">
        <title>The map-based sequence of the rice genome.</title>
        <authorList>
            <consortium name="International rice genome sequencing project (IRGSP)"/>
            <person name="Matsumoto T."/>
            <person name="Wu J."/>
            <person name="Kanamori H."/>
            <person name="Katayose Y."/>
            <person name="Fujisawa M."/>
            <person name="Namiki N."/>
            <person name="Mizuno H."/>
            <person name="Yamamoto K."/>
            <person name="Antonio B.A."/>
            <person name="Baba T."/>
            <person name="Sakata K."/>
            <person name="Nagamura Y."/>
            <person name="Aoki H."/>
            <person name="Arikawa K."/>
            <person name="Arita K."/>
            <person name="Bito T."/>
            <person name="Chiden Y."/>
            <person name="Fujitsuka N."/>
            <person name="Fukunaka R."/>
            <person name="Hamada M."/>
            <person name="Harada C."/>
            <person name="Hayashi A."/>
            <person name="Hijishita S."/>
            <person name="Honda M."/>
            <person name="Hosokawa S."/>
            <person name="Ichikawa Y."/>
            <person name="Idonuma A."/>
            <person name="Iijima M."/>
            <person name="Ikeda M."/>
            <person name="Ikeno M."/>
            <person name="Ito K."/>
            <person name="Ito S."/>
            <person name="Ito T."/>
            <person name="Ito Y."/>
            <person name="Ito Y."/>
            <person name="Iwabuchi A."/>
            <person name="Kamiya K."/>
            <person name="Karasawa W."/>
            <person name="Kurita K."/>
            <person name="Katagiri S."/>
            <person name="Kikuta A."/>
            <person name="Kobayashi H."/>
            <person name="Kobayashi N."/>
            <person name="Machita K."/>
            <person name="Maehara T."/>
            <person name="Masukawa M."/>
            <person name="Mizubayashi T."/>
            <person name="Mukai Y."/>
            <person name="Nagasaki H."/>
            <person name="Nagata Y."/>
            <person name="Naito S."/>
            <person name="Nakashima M."/>
            <person name="Nakama Y."/>
            <person name="Nakamichi Y."/>
            <person name="Nakamura M."/>
            <person name="Meguro A."/>
            <person name="Negishi M."/>
            <person name="Ohta I."/>
            <person name="Ohta T."/>
            <person name="Okamoto M."/>
            <person name="Ono N."/>
            <person name="Saji S."/>
            <person name="Sakaguchi M."/>
            <person name="Sakai K."/>
            <person name="Shibata M."/>
            <person name="Shimokawa T."/>
            <person name="Song J."/>
            <person name="Takazaki Y."/>
            <person name="Terasawa K."/>
            <person name="Tsugane M."/>
            <person name="Tsuji K."/>
            <person name="Ueda S."/>
            <person name="Waki K."/>
            <person name="Yamagata H."/>
            <person name="Yamamoto M."/>
            <person name="Yamamoto S."/>
            <person name="Yamane H."/>
            <person name="Yoshiki S."/>
            <person name="Yoshihara R."/>
            <person name="Yukawa K."/>
            <person name="Zhong H."/>
            <person name="Yano M."/>
            <person name="Yuan Q."/>
            <person name="Ouyang S."/>
            <person name="Liu J."/>
            <person name="Jones K.M."/>
            <person name="Gansberger K."/>
            <person name="Moffat K."/>
            <person name="Hill J."/>
            <person name="Bera J."/>
            <person name="Fadrosh D."/>
            <person name="Jin S."/>
            <person name="Johri S."/>
            <person name="Kim M."/>
            <person name="Overton L."/>
            <person name="Reardon M."/>
            <person name="Tsitrin T."/>
            <person name="Vuong H."/>
            <person name="Weaver B."/>
            <person name="Ciecko A."/>
            <person name="Tallon L."/>
            <person name="Jackson J."/>
            <person name="Pai G."/>
            <person name="Aken S.V."/>
            <person name="Utterback T."/>
            <person name="Reidmuller S."/>
            <person name="Feldblyum T."/>
            <person name="Hsiao J."/>
            <person name="Zismann V."/>
            <person name="Iobst S."/>
            <person name="de Vazeille A.R."/>
            <person name="Buell C.R."/>
            <person name="Ying K."/>
            <person name="Li Y."/>
            <person name="Lu T."/>
            <person name="Huang Y."/>
            <person name="Zhao Q."/>
            <person name="Feng Q."/>
            <person name="Zhang L."/>
            <person name="Zhu J."/>
            <person name="Weng Q."/>
            <person name="Mu J."/>
            <person name="Lu Y."/>
            <person name="Fan D."/>
            <person name="Liu Y."/>
            <person name="Guan J."/>
            <person name="Zhang Y."/>
            <person name="Yu S."/>
            <person name="Liu X."/>
            <person name="Zhang Y."/>
            <person name="Hong G."/>
            <person name="Han B."/>
            <person name="Choisne N."/>
            <person name="Demange N."/>
            <person name="Orjeda G."/>
            <person name="Samain S."/>
            <person name="Cattolico L."/>
            <person name="Pelletier E."/>
            <person name="Couloux A."/>
            <person name="Segurens B."/>
            <person name="Wincker P."/>
            <person name="D'Hont A."/>
            <person name="Scarpelli C."/>
            <person name="Weissenbach J."/>
            <person name="Salanoubat M."/>
            <person name="Quetier F."/>
            <person name="Yu Y."/>
            <person name="Kim H.R."/>
            <person name="Rambo T."/>
            <person name="Currie J."/>
            <person name="Collura K."/>
            <person name="Luo M."/>
            <person name="Yang T."/>
            <person name="Ammiraju J.S.S."/>
            <person name="Engler F."/>
            <person name="Soderlund C."/>
            <person name="Wing R.A."/>
            <person name="Palmer L.E."/>
            <person name="de la Bastide M."/>
            <person name="Spiegel L."/>
            <person name="Nascimento L."/>
            <person name="Zutavern T."/>
            <person name="O'Shaughnessy A."/>
            <person name="Dike S."/>
            <person name="Dedhia N."/>
            <person name="Preston R."/>
            <person name="Balija V."/>
            <person name="McCombie W.R."/>
            <person name="Chow T."/>
            <person name="Chen H."/>
            <person name="Chung M."/>
            <person name="Chen C."/>
            <person name="Shaw J."/>
            <person name="Wu H."/>
            <person name="Hsiao K."/>
            <person name="Chao Y."/>
            <person name="Chu M."/>
            <person name="Cheng C."/>
            <person name="Hour A."/>
            <person name="Lee P."/>
            <person name="Lin S."/>
            <person name="Lin Y."/>
            <person name="Liou J."/>
            <person name="Liu S."/>
            <person name="Hsing Y."/>
            <person name="Raghuvanshi S."/>
            <person name="Mohanty A."/>
            <person name="Bharti A.K."/>
            <person name="Gaur A."/>
            <person name="Gupta V."/>
            <person name="Kumar D."/>
            <person name="Ravi V."/>
            <person name="Vij S."/>
            <person name="Kapur A."/>
            <person name="Khurana P."/>
            <person name="Khurana P."/>
            <person name="Khurana J.P."/>
            <person name="Tyagi A.K."/>
            <person name="Gaikwad K."/>
            <person name="Singh A."/>
            <person name="Dalal V."/>
            <person name="Srivastava S."/>
            <person name="Dixit A."/>
            <person name="Pal A.K."/>
            <person name="Ghazi I.A."/>
            <person name="Yadav M."/>
            <person name="Pandit A."/>
            <person name="Bhargava A."/>
            <person name="Sureshbabu K."/>
            <person name="Batra K."/>
            <person name="Sharma T.R."/>
            <person name="Mohapatra T."/>
            <person name="Singh N.K."/>
            <person name="Messing J."/>
            <person name="Nelson A.B."/>
            <person name="Fuks G."/>
            <person name="Kavchok S."/>
            <person name="Keizer G."/>
            <person name="Linton E."/>
            <person name="Llaca V."/>
            <person name="Song R."/>
            <person name="Tanyolac B."/>
            <person name="Young S."/>
            <person name="Ho-Il K."/>
            <person name="Hahn J.H."/>
            <person name="Sangsakoo G."/>
            <person name="Vanavichit A."/>
            <person name="de Mattos Luiz.A.T."/>
            <person name="Zimmer P.D."/>
            <person name="Malone G."/>
            <person name="Dellagostin O."/>
            <person name="de Oliveira A.C."/>
            <person name="Bevan M."/>
            <person name="Bancroft I."/>
            <person name="Minx P."/>
            <person name="Cordum H."/>
            <person name="Wilson R."/>
            <person name="Cheng Z."/>
            <person name="Jin W."/>
            <person name="Jiang J."/>
            <person name="Leong S.A."/>
            <person name="Iwama H."/>
            <person name="Gojobori T."/>
            <person name="Itoh T."/>
            <person name="Niimura Y."/>
            <person name="Fujii Y."/>
            <person name="Habara T."/>
            <person name="Sakai H."/>
            <person name="Sato Y."/>
            <person name="Wilson G."/>
            <person name="Kumar K."/>
            <person name="McCouch S."/>
            <person name="Juretic N."/>
            <person name="Hoen D."/>
            <person name="Wright S."/>
            <person name="Bruskiewich R."/>
            <person name="Bureau T."/>
            <person name="Miyao A."/>
            <person name="Hirochika H."/>
            <person name="Nishikawa T."/>
            <person name="Kadowaki K."/>
            <person name="Sugiura M."/>
            <person name="Burr B."/>
            <person name="Sasaki T."/>
        </authorList>
    </citation>
    <scope>NUCLEOTIDE SEQUENCE [LARGE SCALE GENOMIC DNA]</scope>
    <source>
        <strain evidence="7">cv. Nipponbare</strain>
    </source>
</reference>
<evidence type="ECO:0000256" key="1">
    <source>
        <dbReference type="ARBA" id="ARBA00022737"/>
    </source>
</evidence>
<dbReference type="InParanoid" id="A0A0P0VV85"/>
<evidence type="ECO:0000259" key="5">
    <source>
        <dbReference type="PROSITE" id="PS51294"/>
    </source>
</evidence>
<feature type="region of interest" description="Disordered" evidence="3">
    <location>
        <begin position="1"/>
        <end position="29"/>
    </location>
</feature>
<dbReference type="GO" id="GO:0006355">
    <property type="term" value="P:regulation of DNA-templated transcription"/>
    <property type="evidence" value="ECO:0000318"/>
    <property type="project" value="GO_Central"/>
</dbReference>
<dbReference type="InterPro" id="IPR001005">
    <property type="entry name" value="SANT/Myb"/>
</dbReference>
<keyword evidence="7" id="KW-1185">Reference proteome</keyword>
<dbReference type="OMA" id="NLLCHGT"/>
<dbReference type="PaxDb" id="39947-A0A0P0VV85"/>
<sequence>MALEGAAGGGGVGGGGGPPGQEAGKKVGWSKEEDKLLRELVRKQGGKDWGVIATAFPGRTDKSCRLRWRQHLDPSVDVALPFSAGEDRKIVELHRVHGNRWATIAAFLPGRSDNAIKNRWNTHLRKRHAQDVQQRPSGGLALGLGGGGGAGQAAGGKLTPVVGAASRRLLATRPVSSTPEVAFLDTRPVARRWSANCSSRPLLVSSSRLASRQRGWLTNSPPRRPSRHLWLASSLPSRLRLATRPGRLGLCSSSRSAKARRPRWLHRPTVAASVRLRSGRRRCWPPAKQHRRLLQLAPQEGPSLEDRHRIPRRHIWKASWQPSPNLHKPESRRARVNPTVSAAIQRGTL</sequence>
<reference evidence="6 7" key="3">
    <citation type="journal article" date="2013" name="Rice">
        <title>Improvement of the Oryza sativa Nipponbare reference genome using next generation sequence and optical map data.</title>
        <authorList>
            <person name="Kawahara Y."/>
            <person name="de la Bastide M."/>
            <person name="Hamilton J.P."/>
            <person name="Kanamori H."/>
            <person name="McCombie W.R."/>
            <person name="Ouyang S."/>
            <person name="Schwartz D.C."/>
            <person name="Tanaka T."/>
            <person name="Wu J."/>
            <person name="Zhou S."/>
            <person name="Childs K.L."/>
            <person name="Davidson R.M."/>
            <person name="Lin H."/>
            <person name="Quesada-Ocampo L."/>
            <person name="Vaillancourt B."/>
            <person name="Sakai H."/>
            <person name="Lee S.S."/>
            <person name="Kim J."/>
            <person name="Numa H."/>
            <person name="Itoh T."/>
            <person name="Buell C.R."/>
            <person name="Matsumoto T."/>
        </authorList>
    </citation>
    <scope>NUCLEOTIDE SEQUENCE [LARGE SCALE GENOMIC DNA]</scope>
    <source>
        <strain evidence="7">cv. Nipponbare</strain>
    </source>
</reference>
<evidence type="ECO:0000313" key="6">
    <source>
        <dbReference type="EMBL" id="BAS83149.1"/>
    </source>
</evidence>
<dbReference type="PROSITE" id="PS51294">
    <property type="entry name" value="HTH_MYB"/>
    <property type="match status" value="2"/>
</dbReference>
<dbReference type="FunFam" id="1.10.10.60:FF:000010">
    <property type="entry name" value="Transcriptional activator Myb isoform A"/>
    <property type="match status" value="1"/>
</dbReference>
<organism evidence="6 7">
    <name type="scientific">Oryza sativa subsp. japonica</name>
    <name type="common">Rice</name>
    <dbReference type="NCBI Taxonomy" id="39947"/>
    <lineage>
        <taxon>Eukaryota</taxon>
        <taxon>Viridiplantae</taxon>
        <taxon>Streptophyta</taxon>
        <taxon>Embryophyta</taxon>
        <taxon>Tracheophyta</taxon>
        <taxon>Spermatophyta</taxon>
        <taxon>Magnoliopsida</taxon>
        <taxon>Liliopsida</taxon>
        <taxon>Poales</taxon>
        <taxon>Poaceae</taxon>
        <taxon>BOP clade</taxon>
        <taxon>Oryzoideae</taxon>
        <taxon>Oryzeae</taxon>
        <taxon>Oryzinae</taxon>
        <taxon>Oryza</taxon>
        <taxon>Oryza sativa</taxon>
    </lineage>
</organism>
<dbReference type="GO" id="GO:0005634">
    <property type="term" value="C:nucleus"/>
    <property type="evidence" value="ECO:0000318"/>
    <property type="project" value="GO_Central"/>
</dbReference>
<dbReference type="eggNOG" id="KOG0048">
    <property type="taxonomic scope" value="Eukaryota"/>
</dbReference>
<dbReference type="SMART" id="SM00717">
    <property type="entry name" value="SANT"/>
    <property type="match status" value="2"/>
</dbReference>
<accession>A0A0P0VV85</accession>
<dbReference type="AlphaFoldDB" id="A0A0P0VV85"/>
<dbReference type="PANTHER" id="PTHR45614">
    <property type="entry name" value="MYB PROTEIN-RELATED"/>
    <property type="match status" value="1"/>
</dbReference>
<dbReference type="PROSITE" id="PS50090">
    <property type="entry name" value="MYB_LIKE"/>
    <property type="match status" value="2"/>
</dbReference>
<name>A0A0P0VV85_ORYSJ</name>
<feature type="domain" description="HTH myb-type" evidence="5">
    <location>
        <begin position="81"/>
        <end position="128"/>
    </location>
</feature>
<reference evidence="6 7" key="2">
    <citation type="journal article" date="2013" name="Plant Cell Physiol.">
        <title>Rice Annotation Project Database (RAP-DB): an integrative and interactive database for rice genomics.</title>
        <authorList>
            <person name="Sakai H."/>
            <person name="Lee S.S."/>
            <person name="Tanaka T."/>
            <person name="Numa H."/>
            <person name="Kim J."/>
            <person name="Kawahara Y."/>
            <person name="Wakimoto H."/>
            <person name="Yang C.C."/>
            <person name="Iwamoto M."/>
            <person name="Abe T."/>
            <person name="Yamada Y."/>
            <person name="Muto A."/>
            <person name="Inokuchi H."/>
            <person name="Ikemura T."/>
            <person name="Matsumoto T."/>
            <person name="Sasaki T."/>
            <person name="Itoh T."/>
        </authorList>
    </citation>
    <scope>NUCLEOTIDE SEQUENCE [LARGE SCALE GENOMIC DNA]</scope>
    <source>
        <strain evidence="7">cv. Nipponbare</strain>
    </source>
</reference>
<dbReference type="GO" id="GO:0000978">
    <property type="term" value="F:RNA polymerase II cis-regulatory region sequence-specific DNA binding"/>
    <property type="evidence" value="ECO:0000318"/>
    <property type="project" value="GO_Central"/>
</dbReference>
<dbReference type="CDD" id="cd00167">
    <property type="entry name" value="SANT"/>
    <property type="match status" value="2"/>
</dbReference>
<dbReference type="SUPFAM" id="SSF46689">
    <property type="entry name" value="Homeodomain-like"/>
    <property type="match status" value="1"/>
</dbReference>
<feature type="domain" description="HTH myb-type" evidence="5">
    <location>
        <begin position="25"/>
        <end position="76"/>
    </location>
</feature>